<organism evidence="1 2">
    <name type="scientific">Alkaliphilus flagellatus</name>
    <dbReference type="NCBI Taxonomy" id="2841507"/>
    <lineage>
        <taxon>Bacteria</taxon>
        <taxon>Bacillati</taxon>
        <taxon>Bacillota</taxon>
        <taxon>Clostridia</taxon>
        <taxon>Peptostreptococcales</taxon>
        <taxon>Natronincolaceae</taxon>
        <taxon>Alkaliphilus</taxon>
    </lineage>
</organism>
<accession>A0ABS6G0J5</accession>
<dbReference type="NCBIfam" id="NF045597">
    <property type="entry name" value="TudS_rel_CD3072"/>
    <property type="match status" value="1"/>
</dbReference>
<keyword evidence="2" id="KW-1185">Reference proteome</keyword>
<dbReference type="InterPro" id="IPR054648">
    <property type="entry name" value="TudS-rel"/>
</dbReference>
<evidence type="ECO:0000313" key="2">
    <source>
        <dbReference type="Proteomes" id="UP000779508"/>
    </source>
</evidence>
<protein>
    <recommendedName>
        <fullName evidence="3">DUF523 domain-containing protein</fullName>
    </recommendedName>
</protein>
<gene>
    <name evidence="1" type="ORF">KQI88_02195</name>
</gene>
<dbReference type="Proteomes" id="UP000779508">
    <property type="component" value="Unassembled WGS sequence"/>
</dbReference>
<reference evidence="1 2" key="1">
    <citation type="submission" date="2021-06" db="EMBL/GenBank/DDBJ databases">
        <authorList>
            <person name="Sun Q."/>
            <person name="Li D."/>
        </authorList>
    </citation>
    <scope>NUCLEOTIDE SEQUENCE [LARGE SCALE GENOMIC DNA]</scope>
    <source>
        <strain evidence="1 2">MSJ-5</strain>
    </source>
</reference>
<sequence>MYREKLIIYTAHCVLNQNAVINGWERAQGAFNDIIRILLDYNISIVQMPCPEFTFLGEDRPPKTKEEYDTPEYRQLCKELALRLVEQIVEYKKHDYKIIGLLGIGQSPSCDTMGKKGIFMEELFMLIEKEDLQLPTFDIPENYKEGEADEVVKQFKNFIEEKLHL</sequence>
<comment type="caution">
    <text evidence="1">The sequence shown here is derived from an EMBL/GenBank/DDBJ whole genome shotgun (WGS) entry which is preliminary data.</text>
</comment>
<evidence type="ECO:0000313" key="1">
    <source>
        <dbReference type="EMBL" id="MBU5675227.1"/>
    </source>
</evidence>
<dbReference type="EMBL" id="JAHLQK010000001">
    <property type="protein sequence ID" value="MBU5675227.1"/>
    <property type="molecule type" value="Genomic_DNA"/>
</dbReference>
<dbReference type="RefSeq" id="WP_216414722.1">
    <property type="nucleotide sequence ID" value="NZ_JAHLQK010000001.1"/>
</dbReference>
<name>A0ABS6G0J5_9FIRM</name>
<evidence type="ECO:0008006" key="3">
    <source>
        <dbReference type="Google" id="ProtNLM"/>
    </source>
</evidence>
<proteinExistence type="predicted"/>